<dbReference type="GO" id="GO:0010629">
    <property type="term" value="P:negative regulation of gene expression"/>
    <property type="evidence" value="ECO:0007669"/>
    <property type="project" value="TreeGrafter"/>
</dbReference>
<proteinExistence type="predicted"/>
<dbReference type="PANTHER" id="PTHR36949">
    <property type="entry name" value="PROTEIN CBR-LIN-66"/>
    <property type="match status" value="1"/>
</dbReference>
<dbReference type="InterPro" id="IPR058991">
    <property type="entry name" value="Lin-66-like_WHD"/>
</dbReference>
<evidence type="ECO:0000256" key="1">
    <source>
        <dbReference type="SAM" id="MobiDB-lite"/>
    </source>
</evidence>
<evidence type="ECO:0000313" key="3">
    <source>
        <dbReference type="EnsemblMetazoa" id="CJA17376.1"/>
    </source>
</evidence>
<feature type="compositionally biased region" description="Polar residues" evidence="1">
    <location>
        <begin position="585"/>
        <end position="594"/>
    </location>
</feature>
<reference evidence="4" key="1">
    <citation type="submission" date="2010-08" db="EMBL/GenBank/DDBJ databases">
        <authorList>
            <consortium name="Caenorhabditis japonica Sequencing Consortium"/>
            <person name="Wilson R.K."/>
        </authorList>
    </citation>
    <scope>NUCLEOTIDE SEQUENCE [LARGE SCALE GENOMIC DNA]</scope>
    <source>
        <strain evidence="4">DF5081</strain>
    </source>
</reference>
<sequence length="646" mass="70357">MAHQINGLFVNQPMRGGHHQPHQPTALFTNSDFPPIGGPATVNVTGNVLFMDRQLPPQFQAAGFNRPQMIPPPLLGQSQVALVLPEVKTTISGTGRLSWLSAKAGLITCDDGKTISFQIKDFCDSLLTDLTSVLRVGFDLKFSATLHETNDYTATSVSPTYGPEAELRFANSGEIDLEATCPTPANAKDAYSMVLENKAIAALLAAFQRHGSQKIQLSSLHSQMSNYGDDELYRYVGTSSMKRRQFVERRTHLFRLQNDDAIILQFPAIYQGVYLLASFLLRRGGATSIQSLFDFYMSVDVPQEIRDHNGIRRQEFLNLLTAHTWVFALFPNRTFVSVRRNLPNYDYVGFVKQFFPELELNRQQIMYNQGIVQGMPQNMHQAMGQTIGGMGSSLGQVQRTMSVPMNGGATGYGAAGPRGPNMYMPQQQPIHHHQHPQQQQQQMQMHPNSQISRPMSLWGSQSSLNRVDAEVDQLFPAPHSTWSNTPVSNSRASNINTFGSSVNETLFSNSSINNLLSGSGSHQAVKTMASIGVQADESMLRAPINAIGQSVCTCQCTCGRGGTAVIGTTIGSRSSGSASPRSIDGHSQSEMSPSNVIGSIGGPSFSLNIAPDHQPVGSATGAQNFYDLFGASDFLNGTGMSSLRIN</sequence>
<dbReference type="EnsemblMetazoa" id="CJA17376.1">
    <property type="protein sequence ID" value="CJA17376.1"/>
    <property type="gene ID" value="WBGene00136580"/>
</dbReference>
<dbReference type="Pfam" id="PF26288">
    <property type="entry name" value="WHD_lin-66"/>
    <property type="match status" value="1"/>
</dbReference>
<reference evidence="3" key="2">
    <citation type="submission" date="2022-06" db="UniProtKB">
        <authorList>
            <consortium name="EnsemblMetazoa"/>
        </authorList>
    </citation>
    <scope>IDENTIFICATION</scope>
    <source>
        <strain evidence="3">DF5081</strain>
    </source>
</reference>
<dbReference type="Proteomes" id="UP000005237">
    <property type="component" value="Unassembled WGS sequence"/>
</dbReference>
<dbReference type="AlphaFoldDB" id="A0A8R1I597"/>
<name>A0A8R1I597_CAEJA</name>
<keyword evidence="4" id="KW-1185">Reference proteome</keyword>
<feature type="region of interest" description="Disordered" evidence="1">
    <location>
        <begin position="570"/>
        <end position="594"/>
    </location>
</feature>
<protein>
    <recommendedName>
        <fullName evidence="2">Lin-66-like winged helix domain-containing protein</fullName>
    </recommendedName>
</protein>
<organism evidence="3 4">
    <name type="scientific">Caenorhabditis japonica</name>
    <dbReference type="NCBI Taxonomy" id="281687"/>
    <lineage>
        <taxon>Eukaryota</taxon>
        <taxon>Metazoa</taxon>
        <taxon>Ecdysozoa</taxon>
        <taxon>Nematoda</taxon>
        <taxon>Chromadorea</taxon>
        <taxon>Rhabditida</taxon>
        <taxon>Rhabditina</taxon>
        <taxon>Rhabditomorpha</taxon>
        <taxon>Rhabditoidea</taxon>
        <taxon>Rhabditidae</taxon>
        <taxon>Peloderinae</taxon>
        <taxon>Caenorhabditis</taxon>
    </lineage>
</organism>
<accession>A0A8R1I597</accession>
<dbReference type="PANTHER" id="PTHR36949:SF1">
    <property type="entry name" value="ANAPHASE-PROMOTING COMPLEX SUBUNIT 1-RELATED"/>
    <property type="match status" value="1"/>
</dbReference>
<feature type="domain" description="Lin-66-like winged helix" evidence="2">
    <location>
        <begin position="183"/>
        <end position="265"/>
    </location>
</feature>
<evidence type="ECO:0000313" key="4">
    <source>
        <dbReference type="Proteomes" id="UP000005237"/>
    </source>
</evidence>
<dbReference type="GO" id="GO:0005737">
    <property type="term" value="C:cytoplasm"/>
    <property type="evidence" value="ECO:0007669"/>
    <property type="project" value="TreeGrafter"/>
</dbReference>
<evidence type="ECO:0000259" key="2">
    <source>
        <dbReference type="Pfam" id="PF26288"/>
    </source>
</evidence>
<feature type="compositionally biased region" description="Low complexity" evidence="1">
    <location>
        <begin position="570"/>
        <end position="582"/>
    </location>
</feature>